<keyword evidence="4" id="KW-1003">Cell membrane</keyword>
<comment type="subcellular location">
    <subcellularLocation>
        <location evidence="1">Cell membrane</location>
        <topology evidence="1">Multi-pass membrane protein</topology>
    </subcellularLocation>
</comment>
<proteinExistence type="inferred from homology"/>
<keyword evidence="7 9" id="KW-0472">Membrane</keyword>
<accession>A0ABT8EQ03</accession>
<organism evidence="10 11">
    <name type="scientific">Nocardioides abyssi</name>
    <dbReference type="NCBI Taxonomy" id="3058370"/>
    <lineage>
        <taxon>Bacteria</taxon>
        <taxon>Bacillati</taxon>
        <taxon>Actinomycetota</taxon>
        <taxon>Actinomycetes</taxon>
        <taxon>Propionibacteriales</taxon>
        <taxon>Nocardioidaceae</taxon>
        <taxon>Nocardioides</taxon>
    </lineage>
</organism>
<protein>
    <submittedName>
        <fullName evidence="10">AI-2E family transporter</fullName>
    </submittedName>
</protein>
<feature type="transmembrane region" description="Helical" evidence="9">
    <location>
        <begin position="251"/>
        <end position="275"/>
    </location>
</feature>
<evidence type="ECO:0000256" key="4">
    <source>
        <dbReference type="ARBA" id="ARBA00022475"/>
    </source>
</evidence>
<keyword evidence="5 9" id="KW-0812">Transmembrane</keyword>
<feature type="region of interest" description="Disordered" evidence="8">
    <location>
        <begin position="381"/>
        <end position="402"/>
    </location>
</feature>
<dbReference type="PANTHER" id="PTHR21716">
    <property type="entry name" value="TRANSMEMBRANE PROTEIN"/>
    <property type="match status" value="1"/>
</dbReference>
<evidence type="ECO:0000256" key="5">
    <source>
        <dbReference type="ARBA" id="ARBA00022692"/>
    </source>
</evidence>
<evidence type="ECO:0000256" key="3">
    <source>
        <dbReference type="ARBA" id="ARBA00022448"/>
    </source>
</evidence>
<sequence length="402" mass="41484">MPDFPDVPDLSAAAAAPDTAGAVTLDPRERQQRIGAGLGWLATWSWRWIGVAIAAALVGWLVGILWVAIFPVFLALVLASVLQPASNFFVRRVRAPRSLAAGLVLVGSLVVLGVGVAAIAPSVVGQGDRIVSDANEGIDRLQEWAIDRELVSQEQVDDAVGDARDKLRDSAGSIANGLLSGVNAVTSGLVTLVLTLVLTFLFLKDGHRFRPWASRMTGPRVGRHVDAVLDQVWTTLGGFVRTQALVSLIDAVLIGIALAVVGVPLAVPLAVLTFFGGFVPILGAFVAGAVAVLVALVSVGFDGALIILAAVVLVQQLEGNVLSPWLQSKAMQLHAAVVILAVTVGSTLFGIAGAFLAVPVAAVAAVVLRYLSALADPHTVLPHDGTPPPEAGHGTPAPPAAD</sequence>
<reference evidence="10" key="1">
    <citation type="submission" date="2023-06" db="EMBL/GenBank/DDBJ databases">
        <title>Draft genome sequence of Nocardioides sp. SOB72.</title>
        <authorList>
            <person name="Zhang G."/>
        </authorList>
    </citation>
    <scope>NUCLEOTIDE SEQUENCE</scope>
    <source>
        <strain evidence="10">SOB72</strain>
    </source>
</reference>
<dbReference type="InterPro" id="IPR002549">
    <property type="entry name" value="AI-2E-like"/>
</dbReference>
<dbReference type="RefSeq" id="WP_300959098.1">
    <property type="nucleotide sequence ID" value="NZ_JAUHJR010000001.1"/>
</dbReference>
<dbReference type="PANTHER" id="PTHR21716:SF53">
    <property type="entry name" value="PERMEASE PERM-RELATED"/>
    <property type="match status" value="1"/>
</dbReference>
<evidence type="ECO:0000313" key="11">
    <source>
        <dbReference type="Proteomes" id="UP001168537"/>
    </source>
</evidence>
<feature type="compositionally biased region" description="Pro residues" evidence="8">
    <location>
        <begin position="385"/>
        <end position="402"/>
    </location>
</feature>
<dbReference type="Pfam" id="PF01594">
    <property type="entry name" value="AI-2E_transport"/>
    <property type="match status" value="1"/>
</dbReference>
<evidence type="ECO:0000256" key="6">
    <source>
        <dbReference type="ARBA" id="ARBA00022989"/>
    </source>
</evidence>
<evidence type="ECO:0000256" key="2">
    <source>
        <dbReference type="ARBA" id="ARBA00009773"/>
    </source>
</evidence>
<feature type="transmembrane region" description="Helical" evidence="9">
    <location>
        <begin position="184"/>
        <end position="203"/>
    </location>
</feature>
<evidence type="ECO:0000256" key="1">
    <source>
        <dbReference type="ARBA" id="ARBA00004651"/>
    </source>
</evidence>
<gene>
    <name evidence="10" type="ORF">QWY29_02605</name>
</gene>
<evidence type="ECO:0000256" key="9">
    <source>
        <dbReference type="SAM" id="Phobius"/>
    </source>
</evidence>
<name>A0ABT8EQ03_9ACTN</name>
<evidence type="ECO:0000256" key="7">
    <source>
        <dbReference type="ARBA" id="ARBA00023136"/>
    </source>
</evidence>
<comment type="caution">
    <text evidence="10">The sequence shown here is derived from an EMBL/GenBank/DDBJ whole genome shotgun (WGS) entry which is preliminary data.</text>
</comment>
<keyword evidence="6 9" id="KW-1133">Transmembrane helix</keyword>
<keyword evidence="11" id="KW-1185">Reference proteome</keyword>
<feature type="transmembrane region" description="Helical" evidence="9">
    <location>
        <begin position="335"/>
        <end position="368"/>
    </location>
</feature>
<evidence type="ECO:0000256" key="8">
    <source>
        <dbReference type="SAM" id="MobiDB-lite"/>
    </source>
</evidence>
<comment type="similarity">
    <text evidence="2">Belongs to the autoinducer-2 exporter (AI-2E) (TC 2.A.86) family.</text>
</comment>
<feature type="transmembrane region" description="Helical" evidence="9">
    <location>
        <begin position="48"/>
        <end position="78"/>
    </location>
</feature>
<keyword evidence="3" id="KW-0813">Transport</keyword>
<evidence type="ECO:0000313" key="10">
    <source>
        <dbReference type="EMBL" id="MDN4160232.1"/>
    </source>
</evidence>
<dbReference type="EMBL" id="JAUHJR010000001">
    <property type="protein sequence ID" value="MDN4160232.1"/>
    <property type="molecule type" value="Genomic_DNA"/>
</dbReference>
<feature type="transmembrane region" description="Helical" evidence="9">
    <location>
        <begin position="99"/>
        <end position="120"/>
    </location>
</feature>
<dbReference type="Proteomes" id="UP001168537">
    <property type="component" value="Unassembled WGS sequence"/>
</dbReference>
<feature type="transmembrane region" description="Helical" evidence="9">
    <location>
        <begin position="281"/>
        <end position="314"/>
    </location>
</feature>